<gene>
    <name evidence="2" type="ORF">HNY73_012738</name>
</gene>
<keyword evidence="1" id="KW-0472">Membrane</keyword>
<feature type="transmembrane region" description="Helical" evidence="1">
    <location>
        <begin position="111"/>
        <end position="131"/>
    </location>
</feature>
<dbReference type="EMBL" id="JABXBU010001863">
    <property type="protein sequence ID" value="KAF8782455.1"/>
    <property type="molecule type" value="Genomic_DNA"/>
</dbReference>
<protein>
    <submittedName>
        <fullName evidence="2">Uncharacterized protein</fullName>
    </submittedName>
</protein>
<evidence type="ECO:0000313" key="3">
    <source>
        <dbReference type="Proteomes" id="UP000807504"/>
    </source>
</evidence>
<evidence type="ECO:0000313" key="2">
    <source>
        <dbReference type="EMBL" id="KAF8782455.1"/>
    </source>
</evidence>
<keyword evidence="1" id="KW-1133">Transmembrane helix</keyword>
<keyword evidence="3" id="KW-1185">Reference proteome</keyword>
<proteinExistence type="predicted"/>
<dbReference type="Proteomes" id="UP000807504">
    <property type="component" value="Unassembled WGS sequence"/>
</dbReference>
<feature type="transmembrane region" description="Helical" evidence="1">
    <location>
        <begin position="20"/>
        <end position="40"/>
    </location>
</feature>
<dbReference type="AlphaFoldDB" id="A0A8T0EVW3"/>
<reference evidence="2" key="1">
    <citation type="journal article" date="2020" name="bioRxiv">
        <title>Chromosome-level reference genome of the European wasp spider Argiope bruennichi: a resource for studies on range expansion and evolutionary adaptation.</title>
        <authorList>
            <person name="Sheffer M.M."/>
            <person name="Hoppe A."/>
            <person name="Krehenwinkel H."/>
            <person name="Uhl G."/>
            <person name="Kuss A.W."/>
            <person name="Jensen L."/>
            <person name="Jensen C."/>
            <person name="Gillespie R.G."/>
            <person name="Hoff K.J."/>
            <person name="Prost S."/>
        </authorList>
    </citation>
    <scope>NUCLEOTIDE SEQUENCE</scope>
</reference>
<evidence type="ECO:0000256" key="1">
    <source>
        <dbReference type="SAM" id="Phobius"/>
    </source>
</evidence>
<sequence>MEYNFGGNVARFLQSSVYTFQVLTFPGFVSLLMSGMYLHCRDALISYGRRLKMLPKHEIQLSYIMEYSNLIGIVREFEDAISAPAFVLISSQFLVMFNNVATFFLLDDVAFHLPFLLENGVCLIFSAYAVFTMSLIASEICNECCMDAAGVGTYSTYTKEA</sequence>
<organism evidence="2 3">
    <name type="scientific">Argiope bruennichi</name>
    <name type="common">Wasp spider</name>
    <name type="synonym">Aranea bruennichi</name>
    <dbReference type="NCBI Taxonomy" id="94029"/>
    <lineage>
        <taxon>Eukaryota</taxon>
        <taxon>Metazoa</taxon>
        <taxon>Ecdysozoa</taxon>
        <taxon>Arthropoda</taxon>
        <taxon>Chelicerata</taxon>
        <taxon>Arachnida</taxon>
        <taxon>Araneae</taxon>
        <taxon>Araneomorphae</taxon>
        <taxon>Entelegynae</taxon>
        <taxon>Araneoidea</taxon>
        <taxon>Araneidae</taxon>
        <taxon>Argiope</taxon>
    </lineage>
</organism>
<reference evidence="2" key="2">
    <citation type="submission" date="2020-06" db="EMBL/GenBank/DDBJ databases">
        <authorList>
            <person name="Sheffer M."/>
        </authorList>
    </citation>
    <scope>NUCLEOTIDE SEQUENCE</scope>
</reference>
<accession>A0A8T0EVW3</accession>
<feature type="transmembrane region" description="Helical" evidence="1">
    <location>
        <begin position="85"/>
        <end position="105"/>
    </location>
</feature>
<comment type="caution">
    <text evidence="2">The sequence shown here is derived from an EMBL/GenBank/DDBJ whole genome shotgun (WGS) entry which is preliminary data.</text>
</comment>
<name>A0A8T0EVW3_ARGBR</name>
<keyword evidence="1" id="KW-0812">Transmembrane</keyword>